<comment type="function">
    <text evidence="4">Removes the phosphate from trehalose 6-phosphate to produce free trehalose.</text>
</comment>
<dbReference type="NCBIfam" id="TIGR00685">
    <property type="entry name" value="T6PP"/>
    <property type="match status" value="1"/>
</dbReference>
<dbReference type="EC" id="3.1.3.12" evidence="4"/>
<dbReference type="AlphaFoldDB" id="A0A2M7U973"/>
<evidence type="ECO:0000313" key="6">
    <source>
        <dbReference type="Proteomes" id="UP000229506"/>
    </source>
</evidence>
<comment type="cofactor">
    <cofactor evidence="4">
        <name>Mg(2+)</name>
        <dbReference type="ChEBI" id="CHEBI:18420"/>
    </cofactor>
</comment>
<evidence type="ECO:0000256" key="1">
    <source>
        <dbReference type="ARBA" id="ARBA00005199"/>
    </source>
</evidence>
<gene>
    <name evidence="5" type="primary">otsB</name>
    <name evidence="5" type="ORF">COY12_01330</name>
</gene>
<comment type="pathway">
    <text evidence="1 4">Glycan biosynthesis; trehalose biosynthesis.</text>
</comment>
<keyword evidence="4" id="KW-0460">Magnesium</keyword>
<dbReference type="InterPro" id="IPR044651">
    <property type="entry name" value="OTSB-like"/>
</dbReference>
<dbReference type="SUPFAM" id="SSF56784">
    <property type="entry name" value="HAD-like"/>
    <property type="match status" value="1"/>
</dbReference>
<evidence type="ECO:0000256" key="2">
    <source>
        <dbReference type="ARBA" id="ARBA00008770"/>
    </source>
</evidence>
<dbReference type="InterPro" id="IPR023214">
    <property type="entry name" value="HAD_sf"/>
</dbReference>
<dbReference type="Gene3D" id="3.40.50.1000">
    <property type="entry name" value="HAD superfamily/HAD-like"/>
    <property type="match status" value="1"/>
</dbReference>
<evidence type="ECO:0000256" key="3">
    <source>
        <dbReference type="ARBA" id="ARBA00022801"/>
    </source>
</evidence>
<dbReference type="PANTHER" id="PTHR43768">
    <property type="entry name" value="TREHALOSE 6-PHOSPHATE PHOSPHATASE"/>
    <property type="match status" value="1"/>
</dbReference>
<dbReference type="Proteomes" id="UP000229506">
    <property type="component" value="Unassembled WGS sequence"/>
</dbReference>
<organism evidence="5 6">
    <name type="scientific">Candidatus Roizmanbacteria bacterium CG_4_10_14_0_2_um_filter_33_96</name>
    <dbReference type="NCBI Taxonomy" id="1974821"/>
    <lineage>
        <taxon>Bacteria</taxon>
        <taxon>Candidatus Roizmaniibacteriota</taxon>
    </lineage>
</organism>
<comment type="catalytic activity">
    <reaction evidence="4">
        <text>alpha,alpha-trehalose 6-phosphate + H2O = alpha,alpha-trehalose + phosphate</text>
        <dbReference type="Rhea" id="RHEA:23420"/>
        <dbReference type="ChEBI" id="CHEBI:15377"/>
        <dbReference type="ChEBI" id="CHEBI:16551"/>
        <dbReference type="ChEBI" id="CHEBI:43474"/>
        <dbReference type="ChEBI" id="CHEBI:58429"/>
        <dbReference type="EC" id="3.1.3.12"/>
    </reaction>
</comment>
<reference evidence="6" key="1">
    <citation type="submission" date="2017-09" db="EMBL/GenBank/DDBJ databases">
        <title>Depth-based differentiation of microbial function through sediment-hosted aquifers and enrichment of novel symbionts in the deep terrestrial subsurface.</title>
        <authorList>
            <person name="Probst A.J."/>
            <person name="Ladd B."/>
            <person name="Jarett J.K."/>
            <person name="Geller-Mcgrath D.E."/>
            <person name="Sieber C.M.K."/>
            <person name="Emerson J.B."/>
            <person name="Anantharaman K."/>
            <person name="Thomas B.C."/>
            <person name="Malmstrom R."/>
            <person name="Stieglmeier M."/>
            <person name="Klingl A."/>
            <person name="Woyke T."/>
            <person name="Ryan C.M."/>
            <person name="Banfield J.F."/>
        </authorList>
    </citation>
    <scope>NUCLEOTIDE SEQUENCE [LARGE SCALE GENOMIC DNA]</scope>
</reference>
<dbReference type="UniPathway" id="UPA00299"/>
<dbReference type="EMBL" id="PFOF01000041">
    <property type="protein sequence ID" value="PIZ67719.1"/>
    <property type="molecule type" value="Genomic_DNA"/>
</dbReference>
<accession>A0A2M7U973</accession>
<proteinExistence type="inferred from homology"/>
<dbReference type="GO" id="GO:0046872">
    <property type="term" value="F:metal ion binding"/>
    <property type="evidence" value="ECO:0007669"/>
    <property type="project" value="UniProtKB-KW"/>
</dbReference>
<dbReference type="Pfam" id="PF02358">
    <property type="entry name" value="Trehalose_PPase"/>
    <property type="match status" value="1"/>
</dbReference>
<dbReference type="InterPro" id="IPR006379">
    <property type="entry name" value="HAD-SF_hydro_IIB"/>
</dbReference>
<dbReference type="GO" id="GO:0005992">
    <property type="term" value="P:trehalose biosynthetic process"/>
    <property type="evidence" value="ECO:0007669"/>
    <property type="project" value="UniProtKB-UniPathway"/>
</dbReference>
<keyword evidence="3 4" id="KW-0378">Hydrolase</keyword>
<comment type="similarity">
    <text evidence="2 4">Belongs to the trehalose phosphatase family.</text>
</comment>
<comment type="caution">
    <text evidence="5">The sequence shown here is derived from an EMBL/GenBank/DDBJ whole genome shotgun (WGS) entry which is preliminary data.</text>
</comment>
<dbReference type="NCBIfam" id="TIGR01484">
    <property type="entry name" value="HAD-SF-IIB"/>
    <property type="match status" value="1"/>
</dbReference>
<evidence type="ECO:0000256" key="4">
    <source>
        <dbReference type="RuleBase" id="RU361117"/>
    </source>
</evidence>
<evidence type="ECO:0000313" key="5">
    <source>
        <dbReference type="EMBL" id="PIZ67719.1"/>
    </source>
</evidence>
<sequence>MKNLWKDIDNVKELISRKSFIILFLDFDGTISPIVSSPEKAKINPKIKELLKEFSKSSKVSPVIISGRSLEDLQQKISSKVVSLAANHGLEWVLDGKYEHVSLKPQYLHSLKSVKLLAKNLKKLFPKIIIEDKKLSIALHYRSLDNRQTVNLKSQFKEIIKKYTDTNLLEVIYGKKVFDIRPAISWTKGNLAKLIVSNITANKGKNSLIICIGDDETDEDMFKKFEKEITIRVGKKNDSKSKYYVSSVYEIVKFLQLIMKSSMV</sequence>
<dbReference type="InterPro" id="IPR036412">
    <property type="entry name" value="HAD-like_sf"/>
</dbReference>
<dbReference type="InterPro" id="IPR003337">
    <property type="entry name" value="Trehalose_PPase"/>
</dbReference>
<name>A0A2M7U973_9BACT</name>
<protein>
    <recommendedName>
        <fullName evidence="4">Trehalose 6-phosphate phosphatase</fullName>
        <ecNumber evidence="4">3.1.3.12</ecNumber>
    </recommendedName>
</protein>
<dbReference type="PANTHER" id="PTHR43768:SF3">
    <property type="entry name" value="TREHALOSE 6-PHOSPHATE PHOSPHATASE"/>
    <property type="match status" value="1"/>
</dbReference>
<dbReference type="GO" id="GO:0004805">
    <property type="term" value="F:trehalose-phosphatase activity"/>
    <property type="evidence" value="ECO:0007669"/>
    <property type="project" value="UniProtKB-EC"/>
</dbReference>
<keyword evidence="4" id="KW-0479">Metal-binding</keyword>
<dbReference type="Gene3D" id="3.30.70.1020">
    <property type="entry name" value="Trehalose-6-phosphate phosphatase related protein, domain 2"/>
    <property type="match status" value="1"/>
</dbReference>